<evidence type="ECO:0000256" key="8">
    <source>
        <dbReference type="RuleBase" id="RU000644"/>
    </source>
</evidence>
<dbReference type="Proteomes" id="UP000176260">
    <property type="component" value="Unassembled WGS sequence"/>
</dbReference>
<evidence type="ECO:0000313" key="10">
    <source>
        <dbReference type="EMBL" id="OGY41348.1"/>
    </source>
</evidence>
<name>A0A1G1XMV6_9BACT</name>
<dbReference type="CDD" id="cd03702">
    <property type="entry name" value="IF2_mtIF2_II"/>
    <property type="match status" value="1"/>
</dbReference>
<dbReference type="GO" id="GO:0005737">
    <property type="term" value="C:cytoplasm"/>
    <property type="evidence" value="ECO:0007669"/>
    <property type="project" value="UniProtKB-SubCell"/>
</dbReference>
<dbReference type="InterPro" id="IPR009000">
    <property type="entry name" value="Transl_B-barrel_sf"/>
</dbReference>
<dbReference type="PANTHER" id="PTHR43381:SF4">
    <property type="entry name" value="EUKARYOTIC TRANSLATION INITIATION FACTOR 5B"/>
    <property type="match status" value="1"/>
</dbReference>
<dbReference type="SUPFAM" id="SSF52156">
    <property type="entry name" value="Initiation factor IF2/eIF5b, domain 3"/>
    <property type="match status" value="1"/>
</dbReference>
<dbReference type="EMBL" id="MHIA01000030">
    <property type="protein sequence ID" value="OGY41348.1"/>
    <property type="molecule type" value="Genomic_DNA"/>
</dbReference>
<comment type="caution">
    <text evidence="10">The sequence shown here is derived from an EMBL/GenBank/DDBJ whole genome shotgun (WGS) entry which is preliminary data.</text>
</comment>
<dbReference type="InterPro" id="IPR023115">
    <property type="entry name" value="TIF_IF2_dom3"/>
</dbReference>
<dbReference type="FunFam" id="3.40.50.10050:FF:000001">
    <property type="entry name" value="Translation initiation factor IF-2"/>
    <property type="match status" value="1"/>
</dbReference>
<dbReference type="Pfam" id="PF11987">
    <property type="entry name" value="IF-2"/>
    <property type="match status" value="1"/>
</dbReference>
<evidence type="ECO:0000256" key="6">
    <source>
        <dbReference type="ARBA" id="ARBA00023134"/>
    </source>
</evidence>
<dbReference type="GO" id="GO:0003924">
    <property type="term" value="F:GTPase activity"/>
    <property type="evidence" value="ECO:0007669"/>
    <property type="project" value="UniProtKB-UniRule"/>
</dbReference>
<evidence type="ECO:0000256" key="7">
    <source>
        <dbReference type="HAMAP-Rule" id="MF_00100"/>
    </source>
</evidence>
<dbReference type="Gene3D" id="2.40.30.10">
    <property type="entry name" value="Translation factors"/>
    <property type="match status" value="2"/>
</dbReference>
<evidence type="ECO:0000256" key="5">
    <source>
        <dbReference type="ARBA" id="ARBA00022917"/>
    </source>
</evidence>
<dbReference type="FunFam" id="3.40.50.300:FF:000019">
    <property type="entry name" value="Translation initiation factor IF-2"/>
    <property type="match status" value="1"/>
</dbReference>
<comment type="subcellular location">
    <subcellularLocation>
        <location evidence="7">Cytoplasm</location>
    </subcellularLocation>
</comment>
<dbReference type="InterPro" id="IPR000178">
    <property type="entry name" value="TF_IF2_bacterial-like"/>
</dbReference>
<comment type="similarity">
    <text evidence="1 7 8">Belongs to the TRAFAC class translation factor GTPase superfamily. Classic translation factor GTPase family. IF-2 subfamily.</text>
</comment>
<evidence type="ECO:0000313" key="11">
    <source>
        <dbReference type="Proteomes" id="UP000176260"/>
    </source>
</evidence>
<sequence length="662" mass="72989">MNVSELARKIKVTSSELLAVLPELGFDIGKRAIKVDEKVAQKILAVSQQIKEKIEAEKKAKLEELEKLNKPAEIIEVQEIKIPAVITVRDFAGVINRPVNEVIKTLMKNGVLAALNEKIDYDTAQIIADEFGLKILPAEEEFQYISSERVKEVLEKEAKKDLRSRPPVIVVMGHVDHGKTKLLDTIRKTNVIEGEAGGITQHIGAYQVKKKNKLLTFIDTPGHEAFTAMRSRGAKIADLAILVVAANDSVKPQTVEAIKIIQQAKIPFIVAINKIDLPEADLEKVKKDLSSLNLIPEDWGGKTICVPISAKQNMGIDELLETILLVSEMEKDKIVANPNKEAIGTIIESHIDKGEGPVATVLIQNGTLNLGDNLCIDNVYFGKARALKDYTNQDIKQAGPSNPVKIIGLKYPPKVGDIMEVTCELERKHKKAKTHDILKGKSFISKTIKKAAEEEEEGVKKFNIILRADVLGSLEVITESIEKIDSPEVKAEIIGKGLGSINENDVDLAASSDALILGFHVKAAPNVLDLAREKNVEIKYYNVIYKLLDDVKEHLSALLSPEIVKKEVGKAEVLAIFKTEEKTMIIGVKVMQGKITKGLQAEIYHAKKLTGQTEVLEVQIGKEKVSDAVSGQECGLKIKGSLEIKANDIIQFYQEEKIIKKI</sequence>
<dbReference type="InterPro" id="IPR027417">
    <property type="entry name" value="P-loop_NTPase"/>
</dbReference>
<organism evidence="10 11">
    <name type="scientific">Candidatus Buchananbacteria bacterium RBG_13_39_9</name>
    <dbReference type="NCBI Taxonomy" id="1797531"/>
    <lineage>
        <taxon>Bacteria</taxon>
        <taxon>Candidatus Buchananiibacteriota</taxon>
    </lineage>
</organism>
<dbReference type="HAMAP" id="MF_00100_B">
    <property type="entry name" value="IF_2_B"/>
    <property type="match status" value="1"/>
</dbReference>
<dbReference type="SUPFAM" id="SSF50447">
    <property type="entry name" value="Translation proteins"/>
    <property type="match status" value="2"/>
</dbReference>
<dbReference type="InterPro" id="IPR006847">
    <property type="entry name" value="IF2_N"/>
</dbReference>
<protein>
    <recommendedName>
        <fullName evidence="2 7">Translation initiation factor IF-2</fullName>
    </recommendedName>
</protein>
<reference evidence="10 11" key="1">
    <citation type="journal article" date="2016" name="Nat. Commun.">
        <title>Thousands of microbial genomes shed light on interconnected biogeochemical processes in an aquifer system.</title>
        <authorList>
            <person name="Anantharaman K."/>
            <person name="Brown C.T."/>
            <person name="Hug L.A."/>
            <person name="Sharon I."/>
            <person name="Castelle C.J."/>
            <person name="Probst A.J."/>
            <person name="Thomas B.C."/>
            <person name="Singh A."/>
            <person name="Wilkins M.J."/>
            <person name="Karaoz U."/>
            <person name="Brodie E.L."/>
            <person name="Williams K.H."/>
            <person name="Hubbard S.S."/>
            <person name="Banfield J.F."/>
        </authorList>
    </citation>
    <scope>NUCLEOTIDE SEQUENCE [LARGE SCALE GENOMIC DNA]</scope>
</reference>
<dbReference type="Gene3D" id="3.40.50.300">
    <property type="entry name" value="P-loop containing nucleotide triphosphate hydrolases"/>
    <property type="match status" value="1"/>
</dbReference>
<gene>
    <name evidence="7" type="primary">infB</name>
    <name evidence="10" type="ORF">A2Y67_01265</name>
</gene>
<proteinExistence type="inferred from homology"/>
<dbReference type="InterPro" id="IPR005225">
    <property type="entry name" value="Small_GTP-bd"/>
</dbReference>
<feature type="binding site" evidence="7">
    <location>
        <begin position="273"/>
        <end position="276"/>
    </location>
    <ligand>
        <name>GTP</name>
        <dbReference type="ChEBI" id="CHEBI:37565"/>
    </ligand>
</feature>
<comment type="function">
    <text evidence="7 8">One of the essential components for the initiation of protein synthesis. Protects formylmethionyl-tRNA from spontaneous hydrolysis and promotes its binding to the 30S ribosomal subunits. Also involved in the hydrolysis of GTP during the formation of the 70S ribosomal complex.</text>
</comment>
<dbReference type="InterPro" id="IPR036925">
    <property type="entry name" value="TIF_IF2_dom3_sf"/>
</dbReference>
<evidence type="ECO:0000256" key="1">
    <source>
        <dbReference type="ARBA" id="ARBA00007733"/>
    </source>
</evidence>
<dbReference type="InterPro" id="IPR044145">
    <property type="entry name" value="IF2_II"/>
</dbReference>
<feature type="region of interest" description="G-domain" evidence="7">
    <location>
        <begin position="167"/>
        <end position="315"/>
    </location>
</feature>
<evidence type="ECO:0000256" key="2">
    <source>
        <dbReference type="ARBA" id="ARBA00020675"/>
    </source>
</evidence>
<dbReference type="Pfam" id="PF22042">
    <property type="entry name" value="EF-G_D2"/>
    <property type="match status" value="1"/>
</dbReference>
<dbReference type="InterPro" id="IPR053905">
    <property type="entry name" value="EF-G-like_DII"/>
</dbReference>
<keyword evidence="5 7" id="KW-0648">Protein biosynthesis</keyword>
<dbReference type="PROSITE" id="PS51722">
    <property type="entry name" value="G_TR_2"/>
    <property type="match status" value="1"/>
</dbReference>
<dbReference type="CDD" id="cd01887">
    <property type="entry name" value="IF2_eIF5B"/>
    <property type="match status" value="1"/>
</dbReference>
<dbReference type="InterPro" id="IPR000795">
    <property type="entry name" value="T_Tr_GTP-bd_dom"/>
</dbReference>
<feature type="binding site" evidence="7">
    <location>
        <begin position="173"/>
        <end position="180"/>
    </location>
    <ligand>
        <name>GTP</name>
        <dbReference type="ChEBI" id="CHEBI:37565"/>
    </ligand>
</feature>
<dbReference type="SUPFAM" id="SSF52540">
    <property type="entry name" value="P-loop containing nucleoside triphosphate hydrolases"/>
    <property type="match status" value="1"/>
</dbReference>
<feature type="binding site" evidence="7">
    <location>
        <begin position="219"/>
        <end position="223"/>
    </location>
    <ligand>
        <name>GTP</name>
        <dbReference type="ChEBI" id="CHEBI:37565"/>
    </ligand>
</feature>
<dbReference type="NCBIfam" id="TIGR00231">
    <property type="entry name" value="small_GTP"/>
    <property type="match status" value="1"/>
</dbReference>
<dbReference type="InterPro" id="IPR015760">
    <property type="entry name" value="TIF_IF2"/>
</dbReference>
<evidence type="ECO:0000256" key="4">
    <source>
        <dbReference type="ARBA" id="ARBA00022741"/>
    </source>
</evidence>
<accession>A0A1G1XMV6</accession>
<dbReference type="NCBIfam" id="TIGR00487">
    <property type="entry name" value="IF-2"/>
    <property type="match status" value="1"/>
</dbReference>
<keyword evidence="7" id="KW-0963">Cytoplasm</keyword>
<dbReference type="Pfam" id="PF00009">
    <property type="entry name" value="GTP_EFTU"/>
    <property type="match status" value="1"/>
</dbReference>
<keyword evidence="4 7" id="KW-0547">Nucleotide-binding</keyword>
<dbReference type="AlphaFoldDB" id="A0A1G1XMV6"/>
<dbReference type="Pfam" id="PF04760">
    <property type="entry name" value="IF2_N"/>
    <property type="match status" value="1"/>
</dbReference>
<dbReference type="PANTHER" id="PTHR43381">
    <property type="entry name" value="TRANSLATION INITIATION FACTOR IF-2-RELATED"/>
    <property type="match status" value="1"/>
</dbReference>
<dbReference type="GO" id="GO:0005525">
    <property type="term" value="F:GTP binding"/>
    <property type="evidence" value="ECO:0007669"/>
    <property type="project" value="UniProtKB-KW"/>
</dbReference>
<dbReference type="Gene3D" id="3.40.50.10050">
    <property type="entry name" value="Translation initiation factor IF- 2, domain 3"/>
    <property type="match status" value="1"/>
</dbReference>
<dbReference type="GO" id="GO:0003743">
    <property type="term" value="F:translation initiation factor activity"/>
    <property type="evidence" value="ECO:0007669"/>
    <property type="project" value="UniProtKB-UniRule"/>
</dbReference>
<keyword evidence="6 7" id="KW-0342">GTP-binding</keyword>
<evidence type="ECO:0000259" key="9">
    <source>
        <dbReference type="PROSITE" id="PS51722"/>
    </source>
</evidence>
<evidence type="ECO:0000256" key="3">
    <source>
        <dbReference type="ARBA" id="ARBA00022540"/>
    </source>
</evidence>
<feature type="domain" description="Tr-type G" evidence="9">
    <location>
        <begin position="164"/>
        <end position="333"/>
    </location>
</feature>
<keyword evidence="3 7" id="KW-0396">Initiation factor</keyword>